<keyword evidence="1" id="KW-0677">Repeat</keyword>
<evidence type="ECO:0000259" key="3">
    <source>
        <dbReference type="Pfam" id="PF24883"/>
    </source>
</evidence>
<organism evidence="5 6">
    <name type="scientific">Lithohypha guttulata</name>
    <dbReference type="NCBI Taxonomy" id="1690604"/>
    <lineage>
        <taxon>Eukaryota</taxon>
        <taxon>Fungi</taxon>
        <taxon>Dikarya</taxon>
        <taxon>Ascomycota</taxon>
        <taxon>Pezizomycotina</taxon>
        <taxon>Eurotiomycetes</taxon>
        <taxon>Chaetothyriomycetidae</taxon>
        <taxon>Chaetothyriales</taxon>
        <taxon>Trichomeriaceae</taxon>
        <taxon>Lithohypha</taxon>
    </lineage>
</organism>
<evidence type="ECO:0000259" key="4">
    <source>
        <dbReference type="Pfam" id="PF25053"/>
    </source>
</evidence>
<evidence type="ECO:0008006" key="7">
    <source>
        <dbReference type="Google" id="ProtNLM"/>
    </source>
</evidence>
<dbReference type="Proteomes" id="UP001345013">
    <property type="component" value="Unassembled WGS sequence"/>
</dbReference>
<dbReference type="Gene3D" id="3.40.50.300">
    <property type="entry name" value="P-loop containing nucleotide triphosphate hydrolases"/>
    <property type="match status" value="1"/>
</dbReference>
<feature type="domain" description="Nephrocystin 3-like N-terminal" evidence="3">
    <location>
        <begin position="2"/>
        <end position="113"/>
    </location>
</feature>
<feature type="domain" description="DUF7791" evidence="4">
    <location>
        <begin position="244"/>
        <end position="377"/>
    </location>
</feature>
<sequence>MQFYFWLHGTELQRSLRGCLCTILNQILVDTPELAKYLIRENTSITRKRSVDDWSLSELRAVVFAALKSIPGRFAIFLDGLDEFDSSSDARELLDLLHGLSNTGNAKVCVSSRPEAILEAGLAHMPRMQLHYLTFDDMVVTARNRLTLELQNANMPSLSEESVAELAQLVADMAEGIFLWALTAIKSLSSGIHRCDDIHTLHRRLSILPRDMRSLYGQMWKRLQDDQPLYQEESDFYFALRDISPCSLLVFTLASNQHLVENCMSLHAPANLLSEIAQECRSMQRRIHARTAGLLEVVDVVLPTPTHLPTSTNRRTFGAQHQDKSRRPGSNAMCECGLQPPEGHQYSPVEHDAFRQLWTVGNKEVQYIHRSVVEFLGGKFTETCDSQEPAHSEDAPDGNLVDQVSRALRPLPETDSCDIVLQLMAFGETASVNFRAHACAYGWDHELFNGINHSEDGMFNSAGSCGIELFLDIPGLMASHGNLTYLRDHFNSQPEQPSSYYKGHLLVCAATGLYDDFENDLRGQAYLRRAQTISWLVDIGADLLTPQLCIVPNSWSVAMLPRPPLVECWLFISRLINHCRSNLTYMIACIGALVTKLLGQEAALESKFIWSISNQAFVDVSVPCACSHDEETDFLWMLQTTLGELQDYVMGLIRRFQRRGSTEK</sequence>
<dbReference type="Pfam" id="PF25053">
    <property type="entry name" value="DUF7791"/>
    <property type="match status" value="1"/>
</dbReference>
<dbReference type="EMBL" id="JAVRRG010000012">
    <property type="protein sequence ID" value="KAK5098962.1"/>
    <property type="molecule type" value="Genomic_DNA"/>
</dbReference>
<protein>
    <recommendedName>
        <fullName evidence="7">NACHT domain-containing protein</fullName>
    </recommendedName>
</protein>
<evidence type="ECO:0000313" key="5">
    <source>
        <dbReference type="EMBL" id="KAK5098962.1"/>
    </source>
</evidence>
<dbReference type="PANTHER" id="PTHR10039">
    <property type="entry name" value="AMELOGENIN"/>
    <property type="match status" value="1"/>
</dbReference>
<name>A0ABR0KK43_9EURO</name>
<dbReference type="PANTHER" id="PTHR10039:SF5">
    <property type="entry name" value="NACHT DOMAIN-CONTAINING PROTEIN"/>
    <property type="match status" value="1"/>
</dbReference>
<comment type="caution">
    <text evidence="5">The sequence shown here is derived from an EMBL/GenBank/DDBJ whole genome shotgun (WGS) entry which is preliminary data.</text>
</comment>
<evidence type="ECO:0000313" key="6">
    <source>
        <dbReference type="Proteomes" id="UP001345013"/>
    </source>
</evidence>
<reference evidence="5 6" key="1">
    <citation type="submission" date="2023-08" db="EMBL/GenBank/DDBJ databases">
        <title>Black Yeasts Isolated from many extreme environments.</title>
        <authorList>
            <person name="Coleine C."/>
            <person name="Stajich J.E."/>
            <person name="Selbmann L."/>
        </authorList>
    </citation>
    <scope>NUCLEOTIDE SEQUENCE [LARGE SCALE GENOMIC DNA]</scope>
    <source>
        <strain evidence="5 6">CCFEE 5885</strain>
    </source>
</reference>
<keyword evidence="6" id="KW-1185">Reference proteome</keyword>
<feature type="region of interest" description="Disordered" evidence="2">
    <location>
        <begin position="309"/>
        <end position="330"/>
    </location>
</feature>
<dbReference type="InterPro" id="IPR027417">
    <property type="entry name" value="P-loop_NTPase"/>
</dbReference>
<accession>A0ABR0KK43</accession>
<dbReference type="Pfam" id="PF24883">
    <property type="entry name" value="NPHP3_N"/>
    <property type="match status" value="1"/>
</dbReference>
<dbReference type="InterPro" id="IPR056693">
    <property type="entry name" value="DUF7791"/>
</dbReference>
<evidence type="ECO:0000256" key="1">
    <source>
        <dbReference type="ARBA" id="ARBA00022737"/>
    </source>
</evidence>
<proteinExistence type="predicted"/>
<evidence type="ECO:0000256" key="2">
    <source>
        <dbReference type="SAM" id="MobiDB-lite"/>
    </source>
</evidence>
<dbReference type="InterPro" id="IPR056884">
    <property type="entry name" value="NPHP3-like_N"/>
</dbReference>
<gene>
    <name evidence="5" type="ORF">LTR24_001590</name>
</gene>